<organism evidence="1 2">
    <name type="scientific">Stenotrophomonas geniculata</name>
    <dbReference type="NCBI Taxonomy" id="86188"/>
    <lineage>
        <taxon>Bacteria</taxon>
        <taxon>Pseudomonadati</taxon>
        <taxon>Pseudomonadota</taxon>
        <taxon>Gammaproteobacteria</taxon>
        <taxon>Lysobacterales</taxon>
        <taxon>Lysobacteraceae</taxon>
        <taxon>Stenotrophomonas</taxon>
    </lineage>
</organism>
<keyword evidence="2" id="KW-1185">Reference proteome</keyword>
<proteinExistence type="predicted"/>
<dbReference type="Proteomes" id="UP001596115">
    <property type="component" value="Unassembled WGS sequence"/>
</dbReference>
<evidence type="ECO:0000313" key="2">
    <source>
        <dbReference type="Proteomes" id="UP001596115"/>
    </source>
</evidence>
<reference evidence="1 2" key="1">
    <citation type="submission" date="2024-09" db="EMBL/GenBank/DDBJ databases">
        <title>Whole genome analysis of Stenotrophomonas geniculata MK-1, and its biological control impact on peanut foliage fungus diseases.</title>
        <authorList>
            <person name="Ahsan T."/>
        </authorList>
    </citation>
    <scope>NUCLEOTIDE SEQUENCE [LARGE SCALE GENOMIC DNA]</scope>
    <source>
        <strain evidence="1 2">MK-1</strain>
    </source>
</reference>
<accession>A0ABW1MVZ5</accession>
<dbReference type="RefSeq" id="WP_049455254.1">
    <property type="nucleotide sequence ID" value="NZ_JBEFKR010000003.1"/>
</dbReference>
<protein>
    <submittedName>
        <fullName evidence="1">SIR2 family protein</fullName>
    </submittedName>
</protein>
<name>A0ABW1MVZ5_9GAMM</name>
<dbReference type="EMBL" id="JBHRFL010000001">
    <property type="protein sequence ID" value="MFC6068040.1"/>
    <property type="molecule type" value="Genomic_DNA"/>
</dbReference>
<evidence type="ECO:0000313" key="1">
    <source>
        <dbReference type="EMBL" id="MFC6068040.1"/>
    </source>
</evidence>
<comment type="caution">
    <text evidence="1">The sequence shown here is derived from an EMBL/GenBank/DDBJ whole genome shotgun (WGS) entry which is preliminary data.</text>
</comment>
<sequence>MTDAIKLGDIYDKNLNFLVGSGASVGLFPTLALRLRNDAGDAHTLESLATWFEERKDPRFDWLFMHYYATCIRPAQAYQPSATDSVDAKVVIANYETFLGTVLHMLQRRKPLDKRCNIFTTNYDACFAQAADRILARASDDFVVNDGARGFRRRYLQARNFNTYLCQTGVFERTQTSVPQVNLVHLHGSIYWRKEGAGILVDYQAPVLDSLIPAEQMAALNAFSATLLDETAGVADLVAPALPDPVRDAFWEAYRKLPIVNPTKWKFHETVFDEHYYQMLRLLSYELEKPNAVLITFGFSFADEHILNLLTRSLANPSLQVFVCCYSADEHAWLSGLFKVYSNVRCITLDNGKLDFQAFNEQIFTISPPTDSRQPVNAEAVAVPGEGG</sequence>
<gene>
    <name evidence="1" type="ORF">ACFLLB_00485</name>
</gene>